<evidence type="ECO:0000256" key="8">
    <source>
        <dbReference type="SAM" id="MobiDB-lite"/>
    </source>
</evidence>
<accession>A0ABW1TT58</accession>
<feature type="region of interest" description="Disordered" evidence="8">
    <location>
        <begin position="30"/>
        <end position="49"/>
    </location>
</feature>
<sequence>MPAMTHLPMAWALCVAAFLLLVTGPAWSSGAKPRNQAPADPAKSANQDGKAEARLVEVYRLIGTSNSHAALSSAQALVKDYPNFQLAQLVYGDLLTAHNRPVRALGEFAGDLPPDATSRLQELREESRLRLLALKERPPKDAVPTQLLSLSPRNKHAIAVDVSRSRLYLFENGANGPRLLADYYISVGKAGVDKKIEGDQRTPLGIYFITSNLDPKSLKDLYGSGALPINYPNALDIRRGRSGSGIWLHGTPSNQFSRAPHATDGCVAVANPDLDRIIRTVEIRTTPVVISRNLKWVAPQSMSLEKTRFEEVLQSWVKAKSAGEFVQFSGFYAEDFTADEKTLAIHSTLKKTSSAAARARSIKLSDISLLQWAEESGLVVATFGEVIAGEKSGRTIRQYWERRKAQWKIVYEGVVG</sequence>
<evidence type="ECO:0000259" key="10">
    <source>
        <dbReference type="PROSITE" id="PS52029"/>
    </source>
</evidence>
<keyword evidence="3 11" id="KW-0808">Transferase</keyword>
<protein>
    <submittedName>
        <fullName evidence="11">Murein L,D-transpeptidase family protein</fullName>
        <ecNumber evidence="11">2.-.-.-</ecNumber>
    </submittedName>
</protein>
<organism evidence="11 12">
    <name type="scientific">Polaromonas aquatica</name>
    <dbReference type="NCBI Taxonomy" id="332657"/>
    <lineage>
        <taxon>Bacteria</taxon>
        <taxon>Pseudomonadati</taxon>
        <taxon>Pseudomonadota</taxon>
        <taxon>Betaproteobacteria</taxon>
        <taxon>Burkholderiales</taxon>
        <taxon>Comamonadaceae</taxon>
        <taxon>Polaromonas</taxon>
    </lineage>
</organism>
<dbReference type="PANTHER" id="PTHR36699">
    <property type="entry name" value="LD-TRANSPEPTIDASE"/>
    <property type="match status" value="1"/>
</dbReference>
<dbReference type="Proteomes" id="UP001596270">
    <property type="component" value="Unassembled WGS sequence"/>
</dbReference>
<dbReference type="InterPro" id="IPR038063">
    <property type="entry name" value="Transpep_catalytic_dom"/>
</dbReference>
<reference evidence="12" key="1">
    <citation type="journal article" date="2019" name="Int. J. Syst. Evol. Microbiol.">
        <title>The Global Catalogue of Microorganisms (GCM) 10K type strain sequencing project: providing services to taxonomists for standard genome sequencing and annotation.</title>
        <authorList>
            <consortium name="The Broad Institute Genomics Platform"/>
            <consortium name="The Broad Institute Genome Sequencing Center for Infectious Disease"/>
            <person name="Wu L."/>
            <person name="Ma J."/>
        </authorList>
    </citation>
    <scope>NUCLEOTIDE SEQUENCE [LARGE SCALE GENOMIC DNA]</scope>
    <source>
        <strain evidence="12">CCUG 39402</strain>
    </source>
</reference>
<dbReference type="Gene3D" id="2.40.440.10">
    <property type="entry name" value="L,D-transpeptidase catalytic domain-like"/>
    <property type="match status" value="1"/>
</dbReference>
<evidence type="ECO:0000256" key="5">
    <source>
        <dbReference type="ARBA" id="ARBA00022984"/>
    </source>
</evidence>
<feature type="chain" id="PRO_5045850327" evidence="9">
    <location>
        <begin position="29"/>
        <end position="416"/>
    </location>
</feature>
<dbReference type="PANTHER" id="PTHR36699:SF1">
    <property type="entry name" value="L,D-TRANSPEPTIDASE YAFK-RELATED"/>
    <property type="match status" value="1"/>
</dbReference>
<evidence type="ECO:0000256" key="1">
    <source>
        <dbReference type="ARBA" id="ARBA00004752"/>
    </source>
</evidence>
<evidence type="ECO:0000256" key="4">
    <source>
        <dbReference type="ARBA" id="ARBA00022960"/>
    </source>
</evidence>
<comment type="similarity">
    <text evidence="2">Belongs to the YkuD family.</text>
</comment>
<keyword evidence="12" id="KW-1185">Reference proteome</keyword>
<dbReference type="EMBL" id="JBHSRS010000012">
    <property type="protein sequence ID" value="MFC6280410.1"/>
    <property type="molecule type" value="Genomic_DNA"/>
</dbReference>
<dbReference type="InterPro" id="IPR005490">
    <property type="entry name" value="LD_TPept_cat_dom"/>
</dbReference>
<keyword evidence="6 7" id="KW-0961">Cell wall biogenesis/degradation</keyword>
<keyword evidence="4 7" id="KW-0133">Cell shape</keyword>
<dbReference type="PROSITE" id="PS52029">
    <property type="entry name" value="LD_TPASE"/>
    <property type="match status" value="1"/>
</dbReference>
<dbReference type="EC" id="2.-.-.-" evidence="11"/>
<dbReference type="CDD" id="cd16913">
    <property type="entry name" value="YkuD_like"/>
    <property type="match status" value="1"/>
</dbReference>
<feature type="domain" description="L,D-TPase catalytic" evidence="10">
    <location>
        <begin position="156"/>
        <end position="291"/>
    </location>
</feature>
<evidence type="ECO:0000256" key="2">
    <source>
        <dbReference type="ARBA" id="ARBA00005992"/>
    </source>
</evidence>
<keyword evidence="5 7" id="KW-0573">Peptidoglycan synthesis</keyword>
<dbReference type="GO" id="GO:0016740">
    <property type="term" value="F:transferase activity"/>
    <property type="evidence" value="ECO:0007669"/>
    <property type="project" value="UniProtKB-KW"/>
</dbReference>
<comment type="caution">
    <text evidence="11">The sequence shown here is derived from an EMBL/GenBank/DDBJ whole genome shotgun (WGS) entry which is preliminary data.</text>
</comment>
<keyword evidence="9" id="KW-0732">Signal</keyword>
<evidence type="ECO:0000256" key="7">
    <source>
        <dbReference type="PROSITE-ProRule" id="PRU01373"/>
    </source>
</evidence>
<evidence type="ECO:0000313" key="12">
    <source>
        <dbReference type="Proteomes" id="UP001596270"/>
    </source>
</evidence>
<name>A0ABW1TT58_9BURK</name>
<dbReference type="SUPFAM" id="SSF141523">
    <property type="entry name" value="L,D-transpeptidase catalytic domain-like"/>
    <property type="match status" value="1"/>
</dbReference>
<evidence type="ECO:0000313" key="11">
    <source>
        <dbReference type="EMBL" id="MFC6280410.1"/>
    </source>
</evidence>
<evidence type="ECO:0000256" key="6">
    <source>
        <dbReference type="ARBA" id="ARBA00023316"/>
    </source>
</evidence>
<feature type="active site" description="Proton donor/acceptor" evidence="7">
    <location>
        <position position="249"/>
    </location>
</feature>
<proteinExistence type="inferred from homology"/>
<feature type="signal peptide" evidence="9">
    <location>
        <begin position="1"/>
        <end position="28"/>
    </location>
</feature>
<dbReference type="InterPro" id="IPR056203">
    <property type="entry name" value="Cds6_C"/>
</dbReference>
<dbReference type="Pfam" id="PF24125">
    <property type="entry name" value="Cds6_C"/>
    <property type="match status" value="1"/>
</dbReference>
<feature type="active site" description="Nucleophile" evidence="7">
    <location>
        <position position="266"/>
    </location>
</feature>
<gene>
    <name evidence="11" type="ORF">ACFQND_04100</name>
</gene>
<evidence type="ECO:0000256" key="3">
    <source>
        <dbReference type="ARBA" id="ARBA00022679"/>
    </source>
</evidence>
<evidence type="ECO:0000256" key="9">
    <source>
        <dbReference type="SAM" id="SignalP"/>
    </source>
</evidence>
<dbReference type="Pfam" id="PF03734">
    <property type="entry name" value="YkuD"/>
    <property type="match status" value="1"/>
</dbReference>
<comment type="pathway">
    <text evidence="1 7">Cell wall biogenesis; peptidoglycan biosynthesis.</text>
</comment>